<dbReference type="GO" id="GO:0008311">
    <property type="term" value="F:double-stranded DNA 3'-5' DNA exonuclease activity"/>
    <property type="evidence" value="ECO:0007669"/>
    <property type="project" value="TreeGrafter"/>
</dbReference>
<dbReference type="SUPFAM" id="SSF56219">
    <property type="entry name" value="DNase I-like"/>
    <property type="match status" value="1"/>
</dbReference>
<protein>
    <recommendedName>
        <fullName evidence="6">Endonuclease/exonuclease/phosphatase domain-containing protein</fullName>
    </recommendedName>
</protein>
<evidence type="ECO:0000313" key="7">
    <source>
        <dbReference type="EMBL" id="KAK3233125.1"/>
    </source>
</evidence>
<keyword evidence="5" id="KW-0464">Manganese</keyword>
<dbReference type="InterPro" id="IPR036691">
    <property type="entry name" value="Endo/exonu/phosph_ase_sf"/>
</dbReference>
<accession>A0AAE0ENM2</accession>
<dbReference type="PANTHER" id="PTHR22748:SF4">
    <property type="entry name" value="DNA-(APURINIC OR APYRIMIDINIC SITE) ENDONUCLEASE 2"/>
    <property type="match status" value="1"/>
</dbReference>
<dbReference type="Gene3D" id="3.60.10.10">
    <property type="entry name" value="Endonuclease/exonuclease/phosphatase"/>
    <property type="match status" value="1"/>
</dbReference>
<dbReference type="GO" id="GO:0005634">
    <property type="term" value="C:nucleus"/>
    <property type="evidence" value="ECO:0007669"/>
    <property type="project" value="TreeGrafter"/>
</dbReference>
<dbReference type="InterPro" id="IPR005135">
    <property type="entry name" value="Endo/exonuclease/phosphatase"/>
</dbReference>
<dbReference type="InterPro" id="IPR020847">
    <property type="entry name" value="AP_endonuclease_F1_BS"/>
</dbReference>
<dbReference type="GO" id="GO:0003677">
    <property type="term" value="F:DNA binding"/>
    <property type="evidence" value="ECO:0007669"/>
    <property type="project" value="InterPro"/>
</dbReference>
<dbReference type="EMBL" id="LGRX02035800">
    <property type="protein sequence ID" value="KAK3233125.1"/>
    <property type="molecule type" value="Genomic_DNA"/>
</dbReference>
<evidence type="ECO:0000259" key="6">
    <source>
        <dbReference type="Pfam" id="PF03372"/>
    </source>
</evidence>
<dbReference type="GO" id="GO:0006284">
    <property type="term" value="P:base-excision repair"/>
    <property type="evidence" value="ECO:0007669"/>
    <property type="project" value="TreeGrafter"/>
</dbReference>
<evidence type="ECO:0000256" key="5">
    <source>
        <dbReference type="PIRSR" id="PIRSR604808-2"/>
    </source>
</evidence>
<feature type="binding site" evidence="5">
    <location>
        <position position="7"/>
    </location>
    <ligand>
        <name>Mg(2+)</name>
        <dbReference type="ChEBI" id="CHEBI:18420"/>
        <label>1</label>
    </ligand>
</feature>
<feature type="non-terminal residue" evidence="7">
    <location>
        <position position="255"/>
    </location>
</feature>
<dbReference type="AlphaFoldDB" id="A0AAE0ENM2"/>
<comment type="caution">
    <text evidence="7">The sequence shown here is derived from an EMBL/GenBank/DDBJ whole genome shotgun (WGS) entry which is preliminary data.</text>
</comment>
<dbReference type="GO" id="GO:0008081">
    <property type="term" value="F:phosphoric diester hydrolase activity"/>
    <property type="evidence" value="ECO:0007669"/>
    <property type="project" value="TreeGrafter"/>
</dbReference>
<keyword evidence="4 5" id="KW-0460">Magnesium</keyword>
<feature type="binding site" evidence="5">
    <location>
        <position position="57"/>
    </location>
    <ligand>
        <name>Mg(2+)</name>
        <dbReference type="ChEBI" id="CHEBI:18420"/>
        <label>1</label>
    </ligand>
</feature>
<dbReference type="PROSITE" id="PS00726">
    <property type="entry name" value="AP_NUCLEASE_F1_1"/>
    <property type="match status" value="1"/>
</dbReference>
<evidence type="ECO:0000256" key="2">
    <source>
        <dbReference type="ARBA" id="ARBA00022723"/>
    </source>
</evidence>
<dbReference type="Pfam" id="PF03372">
    <property type="entry name" value="Exo_endo_phos"/>
    <property type="match status" value="1"/>
</dbReference>
<dbReference type="GO" id="GO:0046872">
    <property type="term" value="F:metal ion binding"/>
    <property type="evidence" value="ECO:0007669"/>
    <property type="project" value="UniProtKB-KW"/>
</dbReference>
<comment type="cofactor">
    <cofactor evidence="5">
        <name>Mg(2+)</name>
        <dbReference type="ChEBI" id="CHEBI:18420"/>
    </cofactor>
    <cofactor evidence="5">
        <name>Mn(2+)</name>
        <dbReference type="ChEBI" id="CHEBI:29035"/>
    </cofactor>
    <text evidence="5">Probably binds two magnesium or manganese ions per subunit.</text>
</comment>
<keyword evidence="2 5" id="KW-0479">Metal-binding</keyword>
<organism evidence="7 8">
    <name type="scientific">Cymbomonas tetramitiformis</name>
    <dbReference type="NCBI Taxonomy" id="36881"/>
    <lineage>
        <taxon>Eukaryota</taxon>
        <taxon>Viridiplantae</taxon>
        <taxon>Chlorophyta</taxon>
        <taxon>Pyramimonadophyceae</taxon>
        <taxon>Pyramimonadales</taxon>
        <taxon>Pyramimonadaceae</taxon>
        <taxon>Cymbomonas</taxon>
    </lineage>
</organism>
<evidence type="ECO:0000256" key="1">
    <source>
        <dbReference type="ARBA" id="ARBA00007092"/>
    </source>
</evidence>
<name>A0AAE0ENM2_9CHLO</name>
<evidence type="ECO:0000256" key="4">
    <source>
        <dbReference type="ARBA" id="ARBA00022842"/>
    </source>
</evidence>
<keyword evidence="8" id="KW-1185">Reference proteome</keyword>
<sequence>MRIVTWNIGLRGLRTLCSPHHANQYSEDSHGIRKKVSYGSLVALLNSLNADIICLQETKVSRSDLERDLALAPGWDSYFSCCRLRAGYSGVATFCRSEYAPIRAEEGFTGTLDGGARDNPVGPYGTLATEYNRSQLADLDLEGRCVVRSRVAPGRRRQLADVDLEGRCIVRSRVAPGCRSQLAGLDLEGRCVVRSQLADLDTSAMRSEVKGCAGMQTPAGGLGPRGSMRSEVEGCAGLQKPAGGLGPRGSMRSEV</sequence>
<gene>
    <name evidence="7" type="ORF">CYMTET_56558</name>
</gene>
<dbReference type="Proteomes" id="UP001190700">
    <property type="component" value="Unassembled WGS sequence"/>
</dbReference>
<dbReference type="InterPro" id="IPR004808">
    <property type="entry name" value="AP_endonuc_1"/>
</dbReference>
<dbReference type="PANTHER" id="PTHR22748">
    <property type="entry name" value="AP ENDONUCLEASE"/>
    <property type="match status" value="1"/>
</dbReference>
<reference evidence="7 8" key="1">
    <citation type="journal article" date="2015" name="Genome Biol. Evol.">
        <title>Comparative Genomics of a Bacterivorous Green Alga Reveals Evolutionary Causalities and Consequences of Phago-Mixotrophic Mode of Nutrition.</title>
        <authorList>
            <person name="Burns J.A."/>
            <person name="Paasch A."/>
            <person name="Narechania A."/>
            <person name="Kim E."/>
        </authorList>
    </citation>
    <scope>NUCLEOTIDE SEQUENCE [LARGE SCALE GENOMIC DNA]</scope>
    <source>
        <strain evidence="7 8">PLY_AMNH</strain>
    </source>
</reference>
<proteinExistence type="inferred from homology"/>
<evidence type="ECO:0000313" key="8">
    <source>
        <dbReference type="Proteomes" id="UP001190700"/>
    </source>
</evidence>
<comment type="similarity">
    <text evidence="1">Belongs to the DNA repair enzymes AP/ExoA family.</text>
</comment>
<evidence type="ECO:0000256" key="3">
    <source>
        <dbReference type="ARBA" id="ARBA00022801"/>
    </source>
</evidence>
<keyword evidence="3" id="KW-0378">Hydrolase</keyword>
<dbReference type="GO" id="GO:0003906">
    <property type="term" value="F:DNA-(apurinic or apyrimidinic site) endonuclease activity"/>
    <property type="evidence" value="ECO:0007669"/>
    <property type="project" value="TreeGrafter"/>
</dbReference>
<feature type="domain" description="Endonuclease/exonuclease/phosphatase" evidence="6">
    <location>
        <begin position="5"/>
        <end position="163"/>
    </location>
</feature>